<comment type="caution">
    <text evidence="1">The sequence shown here is derived from an EMBL/GenBank/DDBJ whole genome shotgun (WGS) entry which is preliminary data.</text>
</comment>
<organism evidence="1 2">
    <name type="scientific">Pantoea rwandensis</name>
    <dbReference type="NCBI Taxonomy" id="1076550"/>
    <lineage>
        <taxon>Bacteria</taxon>
        <taxon>Pseudomonadati</taxon>
        <taxon>Pseudomonadota</taxon>
        <taxon>Gammaproteobacteria</taxon>
        <taxon>Enterobacterales</taxon>
        <taxon>Erwiniaceae</taxon>
        <taxon>Pantoea</taxon>
    </lineage>
</organism>
<accession>A0A1X1D367</accession>
<dbReference type="AlphaFoldDB" id="A0A1X1D367"/>
<reference evidence="1 2" key="1">
    <citation type="journal article" date="2017" name="Antonie Van Leeuwenhoek">
        <title>Phylogenomic resolution of the bacterial genus Pantoea and its relationship with Erwinia and Tatumella.</title>
        <authorList>
            <person name="Palmer M."/>
            <person name="Steenkamp E.T."/>
            <person name="Coetzee M.P."/>
            <person name="Chan W.Y."/>
            <person name="van Zyl E."/>
            <person name="De Maayer P."/>
            <person name="Coutinho T.A."/>
            <person name="Blom J."/>
            <person name="Smits T.H."/>
            <person name="Duffy B."/>
            <person name="Venter S.N."/>
        </authorList>
    </citation>
    <scope>NUCLEOTIDE SEQUENCE [LARGE SCALE GENOMIC DNA]</scope>
    <source>
        <strain evidence="1 2">LMG 26275</strain>
    </source>
</reference>
<protein>
    <submittedName>
        <fullName evidence="1">Uncharacterized protein</fullName>
    </submittedName>
</protein>
<proteinExistence type="predicted"/>
<dbReference type="Proteomes" id="UP000193558">
    <property type="component" value="Unassembled WGS sequence"/>
</dbReference>
<evidence type="ECO:0000313" key="1">
    <source>
        <dbReference type="EMBL" id="ORM71113.1"/>
    </source>
</evidence>
<name>A0A1X1D367_9GAMM</name>
<evidence type="ECO:0000313" key="2">
    <source>
        <dbReference type="Proteomes" id="UP000193558"/>
    </source>
</evidence>
<gene>
    <name evidence="1" type="ORF">HA51_04310</name>
</gene>
<dbReference type="EMBL" id="MLFR01000002">
    <property type="protein sequence ID" value="ORM71113.1"/>
    <property type="molecule type" value="Genomic_DNA"/>
</dbReference>
<sequence>MGRVDVQVNKASLPHTAISNPEEGWVSLPHLIEHLVWGFIALDGEIIEDAGKASVMIAVGTYLGREDC</sequence>